<evidence type="ECO:0000313" key="10">
    <source>
        <dbReference type="EMBL" id="AOH83773.1"/>
    </source>
</evidence>
<dbReference type="OrthoDB" id="9778912at2"/>
<evidence type="ECO:0000256" key="7">
    <source>
        <dbReference type="ARBA" id="ARBA00023033"/>
    </source>
</evidence>
<dbReference type="STRING" id="1560345.AWL63_07115"/>
<comment type="catalytic activity">
    <reaction evidence="9">
        <text>3 propionate 3-nitronate + 3 O2 + H2O = 3 3-oxopropanoate + 2 nitrate + nitrite + H2O2 + 3 H(+)</text>
        <dbReference type="Rhea" id="RHEA:57332"/>
        <dbReference type="ChEBI" id="CHEBI:15377"/>
        <dbReference type="ChEBI" id="CHEBI:15378"/>
        <dbReference type="ChEBI" id="CHEBI:15379"/>
        <dbReference type="ChEBI" id="CHEBI:16240"/>
        <dbReference type="ChEBI" id="CHEBI:16301"/>
        <dbReference type="ChEBI" id="CHEBI:17632"/>
        <dbReference type="ChEBI" id="CHEBI:33190"/>
        <dbReference type="ChEBI" id="CHEBI:136067"/>
    </reaction>
</comment>
<gene>
    <name evidence="10" type="ORF">AWL63_07115</name>
</gene>
<dbReference type="SUPFAM" id="SSF51412">
    <property type="entry name" value="Inosine monophosphate dehydrogenase (IMPDH)"/>
    <property type="match status" value="1"/>
</dbReference>
<reference evidence="10 11" key="1">
    <citation type="submission" date="2016-01" db="EMBL/GenBank/DDBJ databases">
        <title>Complete genome and mega plasmid sequence of Sphingomonas panacis DCY99 elicits systemic resistance in rice to Xanthomonas oryzae.</title>
        <authorList>
            <person name="Kim Y.J."/>
            <person name="Yang D.C."/>
            <person name="Sing P."/>
        </authorList>
    </citation>
    <scope>NUCLEOTIDE SEQUENCE [LARGE SCALE GENOMIC DNA]</scope>
    <source>
        <strain evidence="10 11">DCY99</strain>
    </source>
</reference>
<dbReference type="GO" id="GO:0051213">
    <property type="term" value="F:dioxygenase activity"/>
    <property type="evidence" value="ECO:0007669"/>
    <property type="project" value="UniProtKB-KW"/>
</dbReference>
<keyword evidence="10" id="KW-0223">Dioxygenase</keyword>
<evidence type="ECO:0000256" key="9">
    <source>
        <dbReference type="ARBA" id="ARBA00049401"/>
    </source>
</evidence>
<dbReference type="InterPro" id="IPR004136">
    <property type="entry name" value="NMO"/>
</dbReference>
<dbReference type="GO" id="GO:0009636">
    <property type="term" value="P:response to toxic substance"/>
    <property type="evidence" value="ECO:0007669"/>
    <property type="project" value="UniProtKB-KW"/>
</dbReference>
<comment type="cofactor">
    <cofactor evidence="1">
        <name>FMN</name>
        <dbReference type="ChEBI" id="CHEBI:58210"/>
    </cofactor>
</comment>
<organism evidence="10 11">
    <name type="scientific">Sphingomonas panacis</name>
    <dbReference type="NCBI Taxonomy" id="1560345"/>
    <lineage>
        <taxon>Bacteria</taxon>
        <taxon>Pseudomonadati</taxon>
        <taxon>Pseudomonadota</taxon>
        <taxon>Alphaproteobacteria</taxon>
        <taxon>Sphingomonadales</taxon>
        <taxon>Sphingomonadaceae</taxon>
        <taxon>Sphingomonas</taxon>
    </lineage>
</organism>
<evidence type="ECO:0000256" key="3">
    <source>
        <dbReference type="ARBA" id="ARBA00022575"/>
    </source>
</evidence>
<dbReference type="AlphaFoldDB" id="A0A1B3Z8M0"/>
<evidence type="ECO:0000256" key="4">
    <source>
        <dbReference type="ARBA" id="ARBA00022630"/>
    </source>
</evidence>
<sequence length="351" mass="35617">MQGVCAFLDLSGARLPVIQAPMAGFAGAELAIAALGAGAVGSLACATLSPDAVIETVATIRAAAAGPLNLNVFCHRLGPVPDSAAWEAQLAPCYVAEDLPRPTTAPPLRRPFDAAMAEAIEAARPEFVSFHFGLPEPALLDRVRATGARLISNATTVAEARFLADKGCDAIIAQGFEAGGHAGHFLDGHKPVGLIALVPQIVDAVDVPVIAAGGIADERGVRAAIALGAGAVQVGTAFLRTPEASPSAPHRAALDRASADDSVFTNLFSGGLARGLRNRLIEAIGPVNAAAPPFPYAGAALAPLRAHAESEGRGDYSPLWAGQGVALARSEPAAALTRRLGLAALAIEELA</sequence>
<keyword evidence="4" id="KW-0285">Flavoprotein</keyword>
<evidence type="ECO:0000256" key="8">
    <source>
        <dbReference type="ARBA" id="ARBA00031155"/>
    </source>
</evidence>
<evidence type="ECO:0000256" key="1">
    <source>
        <dbReference type="ARBA" id="ARBA00001917"/>
    </source>
</evidence>
<dbReference type="CDD" id="cd04730">
    <property type="entry name" value="NPD_like"/>
    <property type="match status" value="1"/>
</dbReference>
<dbReference type="InterPro" id="IPR013785">
    <property type="entry name" value="Aldolase_TIM"/>
</dbReference>
<keyword evidence="5" id="KW-0288">FMN</keyword>
<evidence type="ECO:0000256" key="6">
    <source>
        <dbReference type="ARBA" id="ARBA00023002"/>
    </source>
</evidence>
<evidence type="ECO:0000313" key="11">
    <source>
        <dbReference type="Proteomes" id="UP000094256"/>
    </source>
</evidence>
<dbReference type="EMBL" id="CP014168">
    <property type="protein sequence ID" value="AOH83773.1"/>
    <property type="molecule type" value="Genomic_DNA"/>
</dbReference>
<proteinExistence type="inferred from homology"/>
<dbReference type="Pfam" id="PF03060">
    <property type="entry name" value="NMO"/>
    <property type="match status" value="1"/>
</dbReference>
<keyword evidence="7" id="KW-0503">Monooxygenase</keyword>
<dbReference type="RefSeq" id="WP_069204340.1">
    <property type="nucleotide sequence ID" value="NZ_CP014168.1"/>
</dbReference>
<dbReference type="PANTHER" id="PTHR42747">
    <property type="entry name" value="NITRONATE MONOOXYGENASE-RELATED"/>
    <property type="match status" value="1"/>
</dbReference>
<evidence type="ECO:0000256" key="5">
    <source>
        <dbReference type="ARBA" id="ARBA00022643"/>
    </source>
</evidence>
<dbReference type="PANTHER" id="PTHR42747:SF3">
    <property type="entry name" value="NITRONATE MONOOXYGENASE-RELATED"/>
    <property type="match status" value="1"/>
</dbReference>
<dbReference type="KEGG" id="span:AWL63_07115"/>
<protein>
    <recommendedName>
        <fullName evidence="8">Propionate 3-nitronate monooxygenase</fullName>
    </recommendedName>
</protein>
<keyword evidence="3" id="KW-0216">Detoxification</keyword>
<keyword evidence="6" id="KW-0560">Oxidoreductase</keyword>
<comment type="similarity">
    <text evidence="2">Belongs to the nitronate monooxygenase family. NMO class I subfamily.</text>
</comment>
<name>A0A1B3Z8M0_9SPHN</name>
<accession>A0A1B3Z8M0</accession>
<dbReference type="Gene3D" id="3.20.20.70">
    <property type="entry name" value="Aldolase class I"/>
    <property type="match status" value="1"/>
</dbReference>
<dbReference type="Proteomes" id="UP000094256">
    <property type="component" value="Chromosome"/>
</dbReference>
<dbReference type="GO" id="GO:0018580">
    <property type="term" value="F:nitronate monooxygenase activity"/>
    <property type="evidence" value="ECO:0007669"/>
    <property type="project" value="InterPro"/>
</dbReference>
<evidence type="ECO:0000256" key="2">
    <source>
        <dbReference type="ARBA" id="ARBA00009881"/>
    </source>
</evidence>
<keyword evidence="11" id="KW-1185">Reference proteome</keyword>